<reference evidence="4 5" key="1">
    <citation type="journal article" date="2014" name="PLoS ONE">
        <title>Identification and Characterization of a New Erythromycin Biosynthetic Gene Cluster in Actinopolyspora erythraea YIM90600, a Novel Erythronolide-Producing Halophilic Actinomycete Isolated from Salt Field.</title>
        <authorList>
            <person name="Chen D."/>
            <person name="Feng J."/>
            <person name="Huang L."/>
            <person name="Zhang Q."/>
            <person name="Wu J."/>
            <person name="Zhu X."/>
            <person name="Duan Y."/>
            <person name="Xu Z."/>
        </authorList>
    </citation>
    <scope>NUCLEOTIDE SEQUENCE [LARGE SCALE GENOMIC DNA]</scope>
    <source>
        <strain evidence="4 5">YIM90600</strain>
    </source>
</reference>
<dbReference type="KEGG" id="aey:CDG81_14380"/>
<name>A0A099D3H5_9ACTN</name>
<dbReference type="HOGENOM" id="CLU_2520124_0_0_11"/>
<gene>
    <name evidence="3" type="ORF">CDG81_14380</name>
    <name evidence="4" type="ORF">IL38_15395</name>
</gene>
<dbReference type="EMBL" id="CP022752">
    <property type="protein sequence ID" value="ASU79281.1"/>
    <property type="molecule type" value="Genomic_DNA"/>
</dbReference>
<evidence type="ECO:0000313" key="4">
    <source>
        <dbReference type="EMBL" id="KGI80738.1"/>
    </source>
</evidence>
<evidence type="ECO:0000256" key="2">
    <source>
        <dbReference type="SAM" id="Phobius"/>
    </source>
</evidence>
<accession>A0A099D3H5</accession>
<sequence length="84" mass="8449">MITTARGAVGAAVGGTTGPLPSGQLIETERVGNVTLTFLLGAAVMLLGGLAELVLGVRAERAGPENLARPLTTHEAEEIGSAVR</sequence>
<evidence type="ECO:0008006" key="7">
    <source>
        <dbReference type="Google" id="ProtNLM"/>
    </source>
</evidence>
<keyword evidence="2" id="KW-1133">Transmembrane helix</keyword>
<dbReference type="Proteomes" id="UP000029737">
    <property type="component" value="Unassembled WGS sequence"/>
</dbReference>
<proteinExistence type="predicted"/>
<evidence type="ECO:0000313" key="5">
    <source>
        <dbReference type="Proteomes" id="UP000029737"/>
    </source>
</evidence>
<dbReference type="eggNOG" id="COG0477">
    <property type="taxonomic scope" value="Bacteria"/>
</dbReference>
<keyword evidence="5" id="KW-1185">Reference proteome</keyword>
<feature type="transmembrane region" description="Helical" evidence="2">
    <location>
        <begin position="34"/>
        <end position="55"/>
    </location>
</feature>
<reference evidence="3 6" key="2">
    <citation type="submission" date="2017-08" db="EMBL/GenBank/DDBJ databases">
        <title>The complete genome sequence of moderately halophilic actinomycete Actinopolyspora erythraea YIM 90600, the producer of novel erythromycin, novel actinopolysporins A-C and tubercidin.</title>
        <authorList>
            <person name="Yin M."/>
            <person name="Tang S."/>
        </authorList>
    </citation>
    <scope>NUCLEOTIDE SEQUENCE [LARGE SCALE GENOMIC DNA]</scope>
    <source>
        <strain evidence="3 6">YIM 90600</strain>
    </source>
</reference>
<feature type="compositionally biased region" description="Low complexity" evidence="1">
    <location>
        <begin position="1"/>
        <end position="11"/>
    </location>
</feature>
<evidence type="ECO:0000256" key="1">
    <source>
        <dbReference type="SAM" id="MobiDB-lite"/>
    </source>
</evidence>
<dbReference type="AlphaFoldDB" id="A0A099D3H5"/>
<keyword evidence="2" id="KW-0472">Membrane</keyword>
<dbReference type="Proteomes" id="UP000215043">
    <property type="component" value="Chromosome"/>
</dbReference>
<organism evidence="3 6">
    <name type="scientific">Actinopolyspora erythraea</name>
    <dbReference type="NCBI Taxonomy" id="414996"/>
    <lineage>
        <taxon>Bacteria</taxon>
        <taxon>Bacillati</taxon>
        <taxon>Actinomycetota</taxon>
        <taxon>Actinomycetes</taxon>
        <taxon>Actinopolysporales</taxon>
        <taxon>Actinopolysporaceae</taxon>
        <taxon>Actinopolyspora</taxon>
    </lineage>
</organism>
<evidence type="ECO:0000313" key="6">
    <source>
        <dbReference type="Proteomes" id="UP000215043"/>
    </source>
</evidence>
<evidence type="ECO:0000313" key="3">
    <source>
        <dbReference type="EMBL" id="ASU79281.1"/>
    </source>
</evidence>
<keyword evidence="2" id="KW-0812">Transmembrane</keyword>
<dbReference type="EMBL" id="JPMV01000027">
    <property type="protein sequence ID" value="KGI80738.1"/>
    <property type="molecule type" value="Genomic_DNA"/>
</dbReference>
<feature type="region of interest" description="Disordered" evidence="1">
    <location>
        <begin position="1"/>
        <end position="24"/>
    </location>
</feature>
<dbReference type="RefSeq" id="WP_043574773.1">
    <property type="nucleotide sequence ID" value="NZ_CP022752.1"/>
</dbReference>
<protein>
    <recommendedName>
        <fullName evidence="7">MFS transporter</fullName>
    </recommendedName>
</protein>